<evidence type="ECO:0000313" key="2">
    <source>
        <dbReference type="Proteomes" id="UP000095059"/>
    </source>
</evidence>
<proteinExistence type="predicted"/>
<reference evidence="1 2" key="1">
    <citation type="journal article" date="2012" name="Science">
        <title>Ecological populations of bacteria act as socially cohesive units of antibiotic production and resistance.</title>
        <authorList>
            <person name="Cordero O.X."/>
            <person name="Wildschutte H."/>
            <person name="Kirkup B."/>
            <person name="Proehl S."/>
            <person name="Ngo L."/>
            <person name="Hussain F."/>
            <person name="Le Roux F."/>
            <person name="Mincer T."/>
            <person name="Polz M.F."/>
        </authorList>
    </citation>
    <scope>NUCLEOTIDE SEQUENCE [LARGE SCALE GENOMIC DNA]</scope>
    <source>
        <strain evidence="1 2">5S-186</strain>
    </source>
</reference>
<accession>A0ABX3AXQ6</accession>
<sequence length="398" mass="45763">MTTKIVERIESHLNSIDFDLRKSGNARFIDQKCTPDILSSVAEAILELTEDNEQLTFTVKDVWSSPFANDVMIDRFQKPAVTHPGAQNEYDKVFSQPIKLLEYAQLLIKSGKKGTAVTYKVNNAELLRHISINDNKSLNFLISYLLKVLNDSGLTPRFDSFFEKQNKQSFNDLKDGYCAYIIKHTPINGDTEVRRIFTKIINPLAFKKKALGTKGGRLSPMPISYAELFYNRVNFRDITKPKGEPRKLFLESLGDESSSESYQVEKAKRQIKKYHEQKSETHRFQHESANHAHHIFMKSEFPELSDTFENLILLTPTQHLNFAHPEGNTQRVSVPYQLVCLLSKLDSIEESEFWADDFYDLSKFKQVVNTGLDKEILTAGMTFQDVKNQLACEFINRN</sequence>
<name>A0ABX3AXQ6_ALILO</name>
<evidence type="ECO:0000313" key="1">
    <source>
        <dbReference type="EMBL" id="OEF18987.1"/>
    </source>
</evidence>
<keyword evidence="2" id="KW-1185">Reference proteome</keyword>
<comment type="caution">
    <text evidence="1">The sequence shown here is derived from an EMBL/GenBank/DDBJ whole genome shotgun (WGS) entry which is preliminary data.</text>
</comment>
<organism evidence="1 2">
    <name type="scientific">Aliivibrio logei 5S-186</name>
    <dbReference type="NCBI Taxonomy" id="626086"/>
    <lineage>
        <taxon>Bacteria</taxon>
        <taxon>Pseudomonadati</taxon>
        <taxon>Pseudomonadota</taxon>
        <taxon>Gammaproteobacteria</taxon>
        <taxon>Vibrionales</taxon>
        <taxon>Vibrionaceae</taxon>
        <taxon>Aliivibrio</taxon>
    </lineage>
</organism>
<evidence type="ECO:0008006" key="3">
    <source>
        <dbReference type="Google" id="ProtNLM"/>
    </source>
</evidence>
<dbReference type="RefSeq" id="WP_017021094.1">
    <property type="nucleotide sequence ID" value="NZ_AJYJ02000049.1"/>
</dbReference>
<gene>
    <name evidence="1" type="ORF">A1Q5_18545</name>
</gene>
<protein>
    <recommendedName>
        <fullName evidence="3">Restriction endonuclease</fullName>
    </recommendedName>
</protein>
<dbReference type="EMBL" id="AJYJ02000049">
    <property type="protein sequence ID" value="OEF18987.1"/>
    <property type="molecule type" value="Genomic_DNA"/>
</dbReference>
<dbReference type="Proteomes" id="UP000095059">
    <property type="component" value="Unassembled WGS sequence"/>
</dbReference>